<accession>A0A060Y6R3</accession>
<reference evidence="2" key="2">
    <citation type="submission" date="2014-03" db="EMBL/GenBank/DDBJ databases">
        <authorList>
            <person name="Genoscope - CEA"/>
        </authorList>
    </citation>
    <scope>NUCLEOTIDE SEQUENCE</scope>
</reference>
<sequence length="170" mass="17393">MDNLTTTKIVNAGAGGKGTELDDVKRLLKGSRSSSISPPRSPTSTLPIPRKASVETRTMPNSSQSGQYDSATLDSGMPSYVWSGPTAGGYGYHSNAINLSPTSTLQHSPTTLTATGLHNNLALSSTSMNSGLSASSTVHGMQNNLASTTGGILTANGVNAQTVLSVQKSP</sequence>
<dbReference type="Proteomes" id="UP000193380">
    <property type="component" value="Unassembled WGS sequence"/>
</dbReference>
<evidence type="ECO:0000313" key="3">
    <source>
        <dbReference type="Proteomes" id="UP000193380"/>
    </source>
</evidence>
<name>A0A060Y6R3_ONCMY</name>
<feature type="compositionally biased region" description="Low complexity" evidence="1">
    <location>
        <begin position="31"/>
        <end position="50"/>
    </location>
</feature>
<organism evidence="2 3">
    <name type="scientific">Oncorhynchus mykiss</name>
    <name type="common">Rainbow trout</name>
    <name type="synonym">Salmo gairdneri</name>
    <dbReference type="NCBI Taxonomy" id="8022"/>
    <lineage>
        <taxon>Eukaryota</taxon>
        <taxon>Metazoa</taxon>
        <taxon>Chordata</taxon>
        <taxon>Craniata</taxon>
        <taxon>Vertebrata</taxon>
        <taxon>Euteleostomi</taxon>
        <taxon>Actinopterygii</taxon>
        <taxon>Neopterygii</taxon>
        <taxon>Teleostei</taxon>
        <taxon>Protacanthopterygii</taxon>
        <taxon>Salmoniformes</taxon>
        <taxon>Salmonidae</taxon>
        <taxon>Salmoninae</taxon>
        <taxon>Oncorhynchus</taxon>
    </lineage>
</organism>
<feature type="region of interest" description="Disordered" evidence="1">
    <location>
        <begin position="1"/>
        <end position="71"/>
    </location>
</feature>
<dbReference type="AlphaFoldDB" id="A0A060Y6R3"/>
<protein>
    <submittedName>
        <fullName evidence="2">Uncharacterized protein</fullName>
    </submittedName>
</protein>
<dbReference type="EMBL" id="FR906569">
    <property type="protein sequence ID" value="CDQ84840.1"/>
    <property type="molecule type" value="Genomic_DNA"/>
</dbReference>
<feature type="compositionally biased region" description="Polar residues" evidence="1">
    <location>
        <begin position="55"/>
        <end position="71"/>
    </location>
</feature>
<gene>
    <name evidence="2" type="ORF">GSONMT00005689001</name>
</gene>
<dbReference type="STRING" id="8022.A0A060Y6R3"/>
<reference evidence="2" key="1">
    <citation type="journal article" date="2014" name="Nat. Commun.">
        <title>The rainbow trout genome provides novel insights into evolution after whole-genome duplication in vertebrates.</title>
        <authorList>
            <person name="Berthelot C."/>
            <person name="Brunet F."/>
            <person name="Chalopin D."/>
            <person name="Juanchich A."/>
            <person name="Bernard M."/>
            <person name="Noel B."/>
            <person name="Bento P."/>
            <person name="Da Silva C."/>
            <person name="Labadie K."/>
            <person name="Alberti A."/>
            <person name="Aury J.M."/>
            <person name="Louis A."/>
            <person name="Dehais P."/>
            <person name="Bardou P."/>
            <person name="Montfort J."/>
            <person name="Klopp C."/>
            <person name="Cabau C."/>
            <person name="Gaspin C."/>
            <person name="Thorgaard G.H."/>
            <person name="Boussaha M."/>
            <person name="Quillet E."/>
            <person name="Guyomard R."/>
            <person name="Galiana D."/>
            <person name="Bobe J."/>
            <person name="Volff J.N."/>
            <person name="Genet C."/>
            <person name="Wincker P."/>
            <person name="Jaillon O."/>
            <person name="Roest Crollius H."/>
            <person name="Guiguen Y."/>
        </authorList>
    </citation>
    <scope>NUCLEOTIDE SEQUENCE [LARGE SCALE GENOMIC DNA]</scope>
</reference>
<proteinExistence type="predicted"/>
<dbReference type="PaxDb" id="8022-A0A060Y6R3"/>
<evidence type="ECO:0000256" key="1">
    <source>
        <dbReference type="SAM" id="MobiDB-lite"/>
    </source>
</evidence>
<evidence type="ECO:0000313" key="2">
    <source>
        <dbReference type="EMBL" id="CDQ84840.1"/>
    </source>
</evidence>